<dbReference type="EMBL" id="FOJG01000001">
    <property type="protein sequence ID" value="SEW26026.1"/>
    <property type="molecule type" value="Genomic_DNA"/>
</dbReference>
<name>A0A1I0QFZ7_9BACT</name>
<dbReference type="OrthoDB" id="1467932at2"/>
<dbReference type="AlphaFoldDB" id="A0A1I0QFZ7"/>
<sequence>MVLEQYIQRVEEKLHLLVKKLQQVQAENVLLKEEVTIQQQALQQQQQAVQGLEERLQLMKIASTAQGGTTIAAEDDAFRKEIRGKINDYIKEIDRCIALLNS</sequence>
<keyword evidence="1" id="KW-0175">Coiled coil</keyword>
<accession>A0A1I0QFZ7</accession>
<evidence type="ECO:0000313" key="2">
    <source>
        <dbReference type="EMBL" id="SEW26026.1"/>
    </source>
</evidence>
<gene>
    <name evidence="2" type="ORF">SAMN04488122_1449</name>
</gene>
<dbReference type="RefSeq" id="WP_089892444.1">
    <property type="nucleotide sequence ID" value="NZ_FOJG01000001.1"/>
</dbReference>
<dbReference type="Proteomes" id="UP000199310">
    <property type="component" value="Unassembled WGS sequence"/>
</dbReference>
<feature type="coiled-coil region" evidence="1">
    <location>
        <begin position="7"/>
        <end position="62"/>
    </location>
</feature>
<dbReference type="STRING" id="29529.SAMN04488122_1449"/>
<protein>
    <recommendedName>
        <fullName evidence="4">Cell division protein ZapB</fullName>
    </recommendedName>
</protein>
<evidence type="ECO:0008006" key="4">
    <source>
        <dbReference type="Google" id="ProtNLM"/>
    </source>
</evidence>
<keyword evidence="3" id="KW-1185">Reference proteome</keyword>
<evidence type="ECO:0000256" key="1">
    <source>
        <dbReference type="SAM" id="Coils"/>
    </source>
</evidence>
<proteinExistence type="predicted"/>
<organism evidence="2 3">
    <name type="scientific">Chitinophaga arvensicola</name>
    <dbReference type="NCBI Taxonomy" id="29529"/>
    <lineage>
        <taxon>Bacteria</taxon>
        <taxon>Pseudomonadati</taxon>
        <taxon>Bacteroidota</taxon>
        <taxon>Chitinophagia</taxon>
        <taxon>Chitinophagales</taxon>
        <taxon>Chitinophagaceae</taxon>
        <taxon>Chitinophaga</taxon>
    </lineage>
</organism>
<evidence type="ECO:0000313" key="3">
    <source>
        <dbReference type="Proteomes" id="UP000199310"/>
    </source>
</evidence>
<reference evidence="3" key="1">
    <citation type="submission" date="2016-10" db="EMBL/GenBank/DDBJ databases">
        <authorList>
            <person name="Varghese N."/>
            <person name="Submissions S."/>
        </authorList>
    </citation>
    <scope>NUCLEOTIDE SEQUENCE [LARGE SCALE GENOMIC DNA]</scope>
    <source>
        <strain evidence="3">DSM 3695</strain>
    </source>
</reference>